<evidence type="ECO:0000256" key="19">
    <source>
        <dbReference type="ARBA" id="ARBA00023145"/>
    </source>
</evidence>
<keyword evidence="10" id="KW-0597">Phosphoprotein</keyword>
<evidence type="ECO:0000256" key="7">
    <source>
        <dbReference type="ARBA" id="ARBA00020199"/>
    </source>
</evidence>
<evidence type="ECO:0000256" key="20">
    <source>
        <dbReference type="ARBA" id="ARBA00023157"/>
    </source>
</evidence>
<dbReference type="GO" id="GO:0030574">
    <property type="term" value="P:collagen catabolic process"/>
    <property type="evidence" value="ECO:0007669"/>
    <property type="project" value="TreeGrafter"/>
</dbReference>
<dbReference type="FunFam" id="2.110.10.10:FF:000015">
    <property type="entry name" value="Matrix metallopeptidase 21"/>
    <property type="match status" value="1"/>
</dbReference>
<dbReference type="InterPro" id="IPR001818">
    <property type="entry name" value="Pept_M10_metallopeptidase"/>
</dbReference>
<dbReference type="InterPro" id="IPR006026">
    <property type="entry name" value="Peptidase_Metallo"/>
</dbReference>
<feature type="repeat" description="Hemopexin" evidence="27">
    <location>
        <begin position="282"/>
        <end position="341"/>
    </location>
</feature>
<feature type="active site" evidence="23">
    <location>
        <position position="236"/>
    </location>
</feature>
<evidence type="ECO:0000256" key="9">
    <source>
        <dbReference type="ARBA" id="ARBA00022525"/>
    </source>
</evidence>
<feature type="binding site" evidence="25">
    <location>
        <position position="196"/>
    </location>
    <ligand>
        <name>Ca(2+)</name>
        <dbReference type="ChEBI" id="CHEBI:29108"/>
        <label>3</label>
    </ligand>
</feature>
<dbReference type="CDD" id="cd00094">
    <property type="entry name" value="HX"/>
    <property type="match status" value="1"/>
</dbReference>
<keyword evidence="16 24" id="KW-0862">Zinc</keyword>
<dbReference type="GO" id="GO:0004222">
    <property type="term" value="F:metalloendopeptidase activity"/>
    <property type="evidence" value="ECO:0007669"/>
    <property type="project" value="InterPro"/>
</dbReference>
<feature type="binding site" evidence="25">
    <location>
        <position position="195"/>
    </location>
    <ligand>
        <name>Ca(2+)</name>
        <dbReference type="ChEBI" id="CHEBI:29108"/>
        <label>3</label>
    </ligand>
</feature>
<evidence type="ECO:0000256" key="22">
    <source>
        <dbReference type="ARBA" id="ARBA00074042"/>
    </source>
</evidence>
<evidence type="ECO:0000256" key="24">
    <source>
        <dbReference type="PIRSR" id="PIRSR001191-2"/>
    </source>
</evidence>
<feature type="binding site" evidence="25">
    <location>
        <position position="211"/>
    </location>
    <ligand>
        <name>Zn(2+)</name>
        <dbReference type="ChEBI" id="CHEBI:29105"/>
        <label>1</label>
    </ligand>
</feature>
<evidence type="ECO:0000256" key="4">
    <source>
        <dbReference type="ARBA" id="ARBA00004613"/>
    </source>
</evidence>
<keyword evidence="15" id="KW-0378">Hydrolase</keyword>
<dbReference type="Pfam" id="PF00413">
    <property type="entry name" value="Peptidase_M10"/>
    <property type="match status" value="1"/>
</dbReference>
<evidence type="ECO:0000256" key="2">
    <source>
        <dbReference type="ARBA" id="ARBA00004223"/>
    </source>
</evidence>
<keyword evidence="13 29" id="KW-0732">Signal</keyword>
<feature type="binding site" evidence="25">
    <location>
        <position position="203"/>
    </location>
    <ligand>
        <name>Zn(2+)</name>
        <dbReference type="ChEBI" id="CHEBI:29105"/>
        <label>1</label>
    </ligand>
</feature>
<feature type="repeat" description="Hemopexin" evidence="27">
    <location>
        <begin position="343"/>
        <end position="399"/>
    </location>
</feature>
<keyword evidence="9" id="KW-0964">Secreted</keyword>
<dbReference type="Pfam" id="PF00045">
    <property type="entry name" value="Hemopexin"/>
    <property type="match status" value="3"/>
</dbReference>
<feature type="binding site" evidence="25">
    <location>
        <position position="214"/>
    </location>
    <ligand>
        <name>Ca(2+)</name>
        <dbReference type="ChEBI" id="CHEBI:29108"/>
        <label>1</label>
    </ligand>
</feature>
<dbReference type="KEGG" id="nsu:110592742"/>
<dbReference type="InterPro" id="IPR000585">
    <property type="entry name" value="Hemopexin-like_dom"/>
</dbReference>
<evidence type="ECO:0000256" key="18">
    <source>
        <dbReference type="ARBA" id="ARBA00023049"/>
    </source>
</evidence>
<evidence type="ECO:0000259" key="30">
    <source>
        <dbReference type="SMART" id="SM00235"/>
    </source>
</evidence>
<evidence type="ECO:0000256" key="1">
    <source>
        <dbReference type="ARBA" id="ARBA00001718"/>
    </source>
</evidence>
<comment type="cofactor">
    <cofactor evidence="25">
        <name>Ca(2+)</name>
        <dbReference type="ChEBI" id="CHEBI:29108"/>
    </cofactor>
    <text evidence="25">Can bind about 5 Ca(2+) ions per subunit.</text>
</comment>
<reference evidence="32" key="1">
    <citation type="submission" date="2025-08" db="UniProtKB">
        <authorList>
            <consortium name="RefSeq"/>
        </authorList>
    </citation>
    <scope>IDENTIFICATION</scope>
    <source>
        <tissue evidence="32">Blood</tissue>
    </source>
</reference>
<dbReference type="Gene3D" id="3.40.390.10">
    <property type="entry name" value="Collagenase (Catalytic Domain)"/>
    <property type="match status" value="1"/>
</dbReference>
<feature type="binding site" evidence="25">
    <location>
        <position position="253"/>
    </location>
    <ligand>
        <name>Zn(2+)</name>
        <dbReference type="ChEBI" id="CHEBI:29105"/>
        <label>2</label>
        <note>catalytic</note>
    </ligand>
</feature>
<comment type="subcellular location">
    <subcellularLocation>
        <location evidence="3">Cytoplasm</location>
    </subcellularLocation>
    <subcellularLocation>
        <location evidence="2">Melanosome</location>
    </subcellularLocation>
    <subcellularLocation>
        <location evidence="4">Secreted</location>
    </subcellularLocation>
</comment>
<dbReference type="GeneID" id="110592742"/>
<dbReference type="Proteomes" id="UP000248481">
    <property type="component" value="Chromosome 6"/>
</dbReference>
<dbReference type="PANTHER" id="PTHR10201:SF323">
    <property type="entry name" value="MATRIX METALLOPROTEINASE-21"/>
    <property type="match status" value="1"/>
</dbReference>
<keyword evidence="21" id="KW-0325">Glycoprotein</keyword>
<evidence type="ECO:0000256" key="21">
    <source>
        <dbReference type="ARBA" id="ARBA00023180"/>
    </source>
</evidence>
<keyword evidence="19" id="KW-0865">Zymogen</keyword>
<gene>
    <name evidence="32" type="primary">MMP21</name>
</gene>
<dbReference type="Gene3D" id="2.110.10.10">
    <property type="entry name" value="Hemopexin-like domain"/>
    <property type="match status" value="2"/>
</dbReference>
<evidence type="ECO:0000256" key="5">
    <source>
        <dbReference type="ARBA" id="ARBA00010370"/>
    </source>
</evidence>
<dbReference type="GO" id="GO:0005576">
    <property type="term" value="C:extracellular region"/>
    <property type="evidence" value="ECO:0007669"/>
    <property type="project" value="UniProtKB-SubCell"/>
</dbReference>
<sequence length="521" mass="59557">MLAASVVRRALLLCWLAAPRPAGPEPLFHSRDRSDAEPAPLRRAQPIADPVAAQRFLSKYGWADAPPGPGPRGPRPDARRAGPRATALAEAVRRFQKVNALPASGRLDAATLAAMNRPRCGVPDTRPLPPPAPGPPPRPPPRARPKRYLLISPVSPAAETSSSPAGREPGLADPSRHSWGELARGRHLGCPRVFDGSGQEFAHAWHLGDIHFDDDEHFTPPTSDAGISLLKVAVHEIGHVLGLPHTYRTGSIMQPNYIPQEPVFELDWSDRKAVQKLYGSCEGSFDTAFDWIRKERNQHGAVMMRFSTYFFRNSWYWLYENRNNRTRYGDPIQILRGWHGIPTQNIDAFVHLWTWRRDERYFFKGNQYWRYDSDKDQAYTEDEQGRSYPKLISEGFPGIPSPLDTAFYDRRKQLIYFFKESLVFAFDVNRNRVLDSYPMKITEVFPGIEPENHPFRNIDSAYYSYAHNAIFFFKGNAYWKVVSDRDRQQHFWLPSNGLFPKQSISERWFDICDVHTSTLNM</sequence>
<keyword evidence="8" id="KW-0963">Cytoplasm</keyword>
<dbReference type="SUPFAM" id="SSF50923">
    <property type="entry name" value="Hemopexin-like domain"/>
    <property type="match status" value="1"/>
</dbReference>
<evidence type="ECO:0000256" key="8">
    <source>
        <dbReference type="ARBA" id="ARBA00022490"/>
    </source>
</evidence>
<feature type="binding site" evidence="25">
    <location>
        <position position="406"/>
    </location>
    <ligand>
        <name>Ca(2+)</name>
        <dbReference type="ChEBI" id="CHEBI:29108"/>
        <label>5</label>
    </ligand>
</feature>
<evidence type="ECO:0000256" key="16">
    <source>
        <dbReference type="ARBA" id="ARBA00022833"/>
    </source>
</evidence>
<dbReference type="InterPro" id="IPR024079">
    <property type="entry name" value="MetalloPept_cat_dom_sf"/>
</dbReference>
<dbReference type="EC" id="3.4.24.80" evidence="6"/>
<feature type="repeat" description="Hemopexin" evidence="27">
    <location>
        <begin position="455"/>
        <end position="511"/>
    </location>
</feature>
<evidence type="ECO:0000256" key="11">
    <source>
        <dbReference type="ARBA" id="ARBA00022670"/>
    </source>
</evidence>
<feature type="binding site" evidence="24">
    <location>
        <position position="245"/>
    </location>
    <ligand>
        <name>Zn(2+)</name>
        <dbReference type="ChEBI" id="CHEBI:29105"/>
        <label>2</label>
        <note>catalytic</note>
    </ligand>
</feature>
<dbReference type="SMART" id="SM00120">
    <property type="entry name" value="HX"/>
    <property type="match status" value="4"/>
</dbReference>
<dbReference type="GO" id="GO:0031012">
    <property type="term" value="C:extracellular matrix"/>
    <property type="evidence" value="ECO:0007669"/>
    <property type="project" value="InterPro"/>
</dbReference>
<evidence type="ECO:0000256" key="17">
    <source>
        <dbReference type="ARBA" id="ARBA00022837"/>
    </source>
</evidence>
<keyword evidence="31" id="KW-1185">Reference proteome</keyword>
<dbReference type="STRING" id="29088.A0A2Y9I691"/>
<feature type="binding site" evidence="24">
    <location>
        <position position="235"/>
    </location>
    <ligand>
        <name>Zn(2+)</name>
        <dbReference type="ChEBI" id="CHEBI:29105"/>
        <label>2</label>
        <note>catalytic</note>
    </ligand>
</feature>
<dbReference type="CTD" id="118856"/>
<dbReference type="PIRSF" id="PIRSF001191">
    <property type="entry name" value="Peptidase_M10A_matrix"/>
    <property type="match status" value="1"/>
</dbReference>
<comment type="similarity">
    <text evidence="5">Belongs to the peptidase M10A family.</text>
</comment>
<dbReference type="PANTHER" id="PTHR10201">
    <property type="entry name" value="MATRIX METALLOPROTEINASE"/>
    <property type="match status" value="1"/>
</dbReference>
<keyword evidence="14" id="KW-0677">Repeat</keyword>
<dbReference type="InterPro" id="IPR021190">
    <property type="entry name" value="Pept_M10A"/>
</dbReference>
<comment type="catalytic activity">
    <reaction evidence="1">
        <text>Endopeptidase activity. Activates progelatinase A by cleavage of the propeptide at 37-Asn-|-Leu-38. Other bonds hydrolyzed include 35-Gly-|-Ile-36 in the propeptide of collagenase 3, and 341-Asn-|-Phe-342, 441-Asp-|-Leu-442 and 354-Gln-|-Thr-355 in the aggrecan interglobular domain.</text>
        <dbReference type="EC" id="3.4.24.80"/>
    </reaction>
</comment>
<evidence type="ECO:0000256" key="27">
    <source>
        <dbReference type="PROSITE-ProRule" id="PRU01011"/>
    </source>
</evidence>
<dbReference type="GO" id="GO:0008270">
    <property type="term" value="F:zinc ion binding"/>
    <property type="evidence" value="ECO:0007669"/>
    <property type="project" value="InterPro"/>
</dbReference>
<evidence type="ECO:0000256" key="12">
    <source>
        <dbReference type="ARBA" id="ARBA00022723"/>
    </source>
</evidence>
<dbReference type="GO" id="GO:0042470">
    <property type="term" value="C:melanosome"/>
    <property type="evidence" value="ECO:0007669"/>
    <property type="project" value="UniProtKB-SubCell"/>
</dbReference>
<feature type="region of interest" description="Disordered" evidence="28">
    <location>
        <begin position="118"/>
        <end position="178"/>
    </location>
</feature>
<proteinExistence type="inferred from homology"/>
<dbReference type="PROSITE" id="PS51642">
    <property type="entry name" value="HEMOPEXIN_2"/>
    <property type="match status" value="4"/>
</dbReference>
<feature type="binding site" evidence="25">
    <location>
        <position position="187"/>
    </location>
    <ligand>
        <name>Zn(2+)</name>
        <dbReference type="ChEBI" id="CHEBI:29105"/>
        <label>1</label>
    </ligand>
</feature>
<feature type="binding site" evidence="25">
    <location>
        <position position="213"/>
    </location>
    <ligand>
        <name>Ca(2+)</name>
        <dbReference type="ChEBI" id="CHEBI:29108"/>
        <label>3</label>
    </ligand>
</feature>
<feature type="binding site" evidence="25">
    <location>
        <position position="209"/>
    </location>
    <ligand>
        <name>Ca(2+)</name>
        <dbReference type="ChEBI" id="CHEBI:29108"/>
        <label>2</label>
    </ligand>
</feature>
<evidence type="ECO:0000256" key="14">
    <source>
        <dbReference type="ARBA" id="ARBA00022737"/>
    </source>
</evidence>
<evidence type="ECO:0000256" key="6">
    <source>
        <dbReference type="ARBA" id="ARBA00012342"/>
    </source>
</evidence>
<feature type="signal peptide" evidence="29">
    <location>
        <begin position="1"/>
        <end position="24"/>
    </location>
</feature>
<evidence type="ECO:0000256" key="29">
    <source>
        <dbReference type="SAM" id="SignalP"/>
    </source>
</evidence>
<dbReference type="GO" id="GO:0006508">
    <property type="term" value="P:proteolysis"/>
    <property type="evidence" value="ECO:0007669"/>
    <property type="project" value="UniProtKB-KW"/>
</dbReference>
<feature type="domain" description="Peptidase metallopeptidase" evidence="30">
    <location>
        <begin position="72"/>
        <end position="280"/>
    </location>
</feature>
<dbReference type="GO" id="GO:0030198">
    <property type="term" value="P:extracellular matrix organization"/>
    <property type="evidence" value="ECO:0007669"/>
    <property type="project" value="TreeGrafter"/>
</dbReference>
<dbReference type="InterPro" id="IPR018487">
    <property type="entry name" value="Hemopexin-like_repeat"/>
</dbReference>
<evidence type="ECO:0000256" key="10">
    <source>
        <dbReference type="ARBA" id="ARBA00022553"/>
    </source>
</evidence>
<feature type="binding site" evidence="25">
    <location>
        <position position="347"/>
    </location>
    <ligand>
        <name>Ca(2+)</name>
        <dbReference type="ChEBI" id="CHEBI:29108"/>
        <label>4</label>
    </ligand>
</feature>
<dbReference type="AlphaFoldDB" id="A0A2Y9I691"/>
<dbReference type="InterPro" id="IPR036375">
    <property type="entry name" value="Hemopexin-like_dom_sf"/>
</dbReference>
<feature type="binding site" evidence="25">
    <location>
        <position position="216"/>
    </location>
    <ligand>
        <name>Ca(2+)</name>
        <dbReference type="ChEBI" id="CHEBI:29108"/>
        <label>3</label>
    </ligand>
</feature>
<feature type="modified residue" description="Phosphotyrosine; by PKDCC" evidence="26">
    <location>
        <position position="388"/>
    </location>
</feature>
<keyword evidence="12 24" id="KW-0479">Metal-binding</keyword>
<dbReference type="RefSeq" id="XP_021559512.1">
    <property type="nucleotide sequence ID" value="XM_021703837.1"/>
</dbReference>
<keyword evidence="11" id="KW-0645">Protease</keyword>
<dbReference type="InterPro" id="IPR002477">
    <property type="entry name" value="Peptidoglycan-bd-like"/>
</dbReference>
<dbReference type="GO" id="GO:0007368">
    <property type="term" value="P:determination of left/right symmetry"/>
    <property type="evidence" value="ECO:0007669"/>
    <property type="project" value="UniProtKB-ARBA"/>
</dbReference>
<feature type="binding site" evidence="25">
    <location>
        <position position="216"/>
    </location>
    <ligand>
        <name>Ca(2+)</name>
        <dbReference type="ChEBI" id="CHEBI:29108"/>
        <label>1</label>
    </ligand>
</feature>
<dbReference type="InterPro" id="IPR036366">
    <property type="entry name" value="PGBDSf"/>
</dbReference>
<evidence type="ECO:0000313" key="31">
    <source>
        <dbReference type="Proteomes" id="UP000248481"/>
    </source>
</evidence>
<name>A0A2Y9I691_NEOSC</name>
<feature type="repeat" description="Hemopexin" evidence="27">
    <location>
        <begin position="400"/>
        <end position="448"/>
    </location>
</feature>
<evidence type="ECO:0000256" key="15">
    <source>
        <dbReference type="ARBA" id="ARBA00022801"/>
    </source>
</evidence>
<keyword evidence="20" id="KW-1015">Disulfide bond</keyword>
<feature type="binding site" description="in inhibited form" evidence="25">
    <location>
        <position position="120"/>
    </location>
    <ligand>
        <name>Zn(2+)</name>
        <dbReference type="ChEBI" id="CHEBI:29105"/>
        <label>2</label>
        <note>catalytic</note>
    </ligand>
</feature>
<keyword evidence="17 25" id="KW-0106">Calcium</keyword>
<evidence type="ECO:0000256" key="28">
    <source>
        <dbReference type="SAM" id="MobiDB-lite"/>
    </source>
</evidence>
<evidence type="ECO:0000256" key="25">
    <source>
        <dbReference type="PIRSR" id="PIRSR621190-2"/>
    </source>
</evidence>
<dbReference type="FunFam" id="2.110.10.10:FF:000012">
    <property type="entry name" value="Matrix metallopeptidase 21"/>
    <property type="match status" value="1"/>
</dbReference>
<dbReference type="Gene3D" id="1.10.101.10">
    <property type="entry name" value="PGBD-like superfamily/PGBD"/>
    <property type="match status" value="1"/>
</dbReference>
<evidence type="ECO:0000256" key="3">
    <source>
        <dbReference type="ARBA" id="ARBA00004496"/>
    </source>
</evidence>
<feature type="binding site" evidence="24">
    <location>
        <position position="239"/>
    </location>
    <ligand>
        <name>Zn(2+)</name>
        <dbReference type="ChEBI" id="CHEBI:29105"/>
        <label>2</label>
        <note>catalytic</note>
    </ligand>
</feature>
<dbReference type="InParanoid" id="A0A2Y9I691"/>
<feature type="binding site" evidence="25">
    <location>
        <position position="459"/>
    </location>
    <ligand>
        <name>Ca(2+)</name>
        <dbReference type="ChEBI" id="CHEBI:29108"/>
        <label>4</label>
    </ligand>
</feature>
<feature type="chain" id="PRO_5016013790" description="Matrix metalloproteinase-14" evidence="29">
    <location>
        <begin position="25"/>
        <end position="521"/>
    </location>
</feature>
<dbReference type="PRINTS" id="PR00138">
    <property type="entry name" value="MATRIXIN"/>
</dbReference>
<protein>
    <recommendedName>
        <fullName evidence="7">Matrix metalloproteinase-14</fullName>
        <ecNumber evidence="6">3.4.24.80</ecNumber>
    </recommendedName>
    <alternativeName>
        <fullName evidence="22">Matrix metalloproteinase-21</fullName>
    </alternativeName>
</protein>
<dbReference type="InterPro" id="IPR036365">
    <property type="entry name" value="PGBD-like_sf"/>
</dbReference>
<evidence type="ECO:0000256" key="26">
    <source>
        <dbReference type="PIRSR" id="PIRSR621190-4"/>
    </source>
</evidence>
<evidence type="ECO:0000313" key="32">
    <source>
        <dbReference type="RefSeq" id="XP_021559512.1"/>
    </source>
</evidence>
<dbReference type="SUPFAM" id="SSF55486">
    <property type="entry name" value="Metalloproteases ('zincins'), catalytic domain"/>
    <property type="match status" value="1"/>
</dbReference>
<evidence type="ECO:0000256" key="23">
    <source>
        <dbReference type="PIRSR" id="PIRSR001191-1"/>
    </source>
</evidence>
<organism evidence="31 32">
    <name type="scientific">Neomonachus schauinslandi</name>
    <name type="common">Hawaiian monk seal</name>
    <name type="synonym">Monachus schauinslandi</name>
    <dbReference type="NCBI Taxonomy" id="29088"/>
    <lineage>
        <taxon>Eukaryota</taxon>
        <taxon>Metazoa</taxon>
        <taxon>Chordata</taxon>
        <taxon>Craniata</taxon>
        <taxon>Vertebrata</taxon>
        <taxon>Euteleostomi</taxon>
        <taxon>Mammalia</taxon>
        <taxon>Eutheria</taxon>
        <taxon>Laurasiatheria</taxon>
        <taxon>Carnivora</taxon>
        <taxon>Caniformia</taxon>
        <taxon>Pinnipedia</taxon>
        <taxon>Phocidae</taxon>
        <taxon>Monachinae</taxon>
        <taxon>Monachini</taxon>
        <taxon>Neomonachus</taxon>
    </lineage>
</organism>
<feature type="region of interest" description="Disordered" evidence="28">
    <location>
        <begin position="61"/>
        <end position="87"/>
    </location>
</feature>
<feature type="compositionally biased region" description="Pro residues" evidence="28">
    <location>
        <begin position="126"/>
        <end position="140"/>
    </location>
</feature>
<dbReference type="Pfam" id="PF01471">
    <property type="entry name" value="PG_binding_1"/>
    <property type="match status" value="1"/>
</dbReference>
<evidence type="ECO:0000256" key="13">
    <source>
        <dbReference type="ARBA" id="ARBA00022729"/>
    </source>
</evidence>
<dbReference type="SUPFAM" id="SSF47090">
    <property type="entry name" value="PGBD-like"/>
    <property type="match status" value="1"/>
</dbReference>
<accession>A0A2Y9I691</accession>
<keyword evidence="18 32" id="KW-0482">Metalloprotease</keyword>
<dbReference type="SMART" id="SM00235">
    <property type="entry name" value="ZnMc"/>
    <property type="match status" value="1"/>
</dbReference>
<comment type="cofactor">
    <cofactor evidence="25">
        <name>Zn(2+)</name>
        <dbReference type="ChEBI" id="CHEBI:29105"/>
    </cofactor>
    <text evidence="25">Binds 2 Zn(2+) ions per subunit.</text>
</comment>